<feature type="domain" description="Major facilitator superfamily (MFS) profile" evidence="6">
    <location>
        <begin position="20"/>
        <end position="421"/>
    </location>
</feature>
<feature type="transmembrane region" description="Helical" evidence="5">
    <location>
        <begin position="392"/>
        <end position="412"/>
    </location>
</feature>
<keyword evidence="3 5" id="KW-1133">Transmembrane helix</keyword>
<dbReference type="Pfam" id="PF07690">
    <property type="entry name" value="MFS_1"/>
    <property type="match status" value="1"/>
</dbReference>
<feature type="transmembrane region" description="Helical" evidence="5">
    <location>
        <begin position="175"/>
        <end position="192"/>
    </location>
</feature>
<evidence type="ECO:0000256" key="4">
    <source>
        <dbReference type="ARBA" id="ARBA00023136"/>
    </source>
</evidence>
<feature type="transmembrane region" description="Helical" evidence="5">
    <location>
        <begin position="148"/>
        <end position="169"/>
    </location>
</feature>
<dbReference type="InterPro" id="IPR020846">
    <property type="entry name" value="MFS_dom"/>
</dbReference>
<dbReference type="PROSITE" id="PS50850">
    <property type="entry name" value="MFS"/>
    <property type="match status" value="1"/>
</dbReference>
<accession>A0ABV3GDV3</accession>
<reference evidence="7 8" key="1">
    <citation type="submission" date="2024-06" db="EMBL/GenBank/DDBJ databases">
        <title>The Natural Products Discovery Center: Release of the First 8490 Sequenced Strains for Exploring Actinobacteria Biosynthetic Diversity.</title>
        <authorList>
            <person name="Kalkreuter E."/>
            <person name="Kautsar S.A."/>
            <person name="Yang D."/>
            <person name="Bader C.D."/>
            <person name="Teijaro C.N."/>
            <person name="Fluegel L."/>
            <person name="Davis C.M."/>
            <person name="Simpson J.R."/>
            <person name="Lauterbach L."/>
            <person name="Steele A.D."/>
            <person name="Gui C."/>
            <person name="Meng S."/>
            <person name="Li G."/>
            <person name="Viehrig K."/>
            <person name="Ye F."/>
            <person name="Su P."/>
            <person name="Kiefer A.F."/>
            <person name="Nichols A."/>
            <person name="Cepeda A.J."/>
            <person name="Yan W."/>
            <person name="Fan B."/>
            <person name="Jiang Y."/>
            <person name="Adhikari A."/>
            <person name="Zheng C.-J."/>
            <person name="Schuster L."/>
            <person name="Cowan T.M."/>
            <person name="Smanski M.J."/>
            <person name="Chevrette M.G."/>
            <person name="De Carvalho L.P.S."/>
            <person name="Shen B."/>
        </authorList>
    </citation>
    <scope>NUCLEOTIDE SEQUENCE [LARGE SCALE GENOMIC DNA]</scope>
    <source>
        <strain evidence="7 8">NPDC050100</strain>
    </source>
</reference>
<evidence type="ECO:0000313" key="8">
    <source>
        <dbReference type="Proteomes" id="UP001551675"/>
    </source>
</evidence>
<feature type="transmembrane region" description="Helical" evidence="5">
    <location>
        <begin position="112"/>
        <end position="136"/>
    </location>
</feature>
<feature type="transmembrane region" description="Helical" evidence="5">
    <location>
        <begin position="294"/>
        <end position="314"/>
    </location>
</feature>
<dbReference type="InterPro" id="IPR050382">
    <property type="entry name" value="MFS_Na/Anion_cotransporter"/>
</dbReference>
<feature type="transmembrane region" description="Helical" evidence="5">
    <location>
        <begin position="218"/>
        <end position="245"/>
    </location>
</feature>
<dbReference type="EMBL" id="JBFALK010000006">
    <property type="protein sequence ID" value="MEV0969805.1"/>
    <property type="molecule type" value="Genomic_DNA"/>
</dbReference>
<feature type="transmembrane region" description="Helical" evidence="5">
    <location>
        <begin position="85"/>
        <end position="106"/>
    </location>
</feature>
<keyword evidence="8" id="KW-1185">Reference proteome</keyword>
<protein>
    <submittedName>
        <fullName evidence="7">MFS transporter</fullName>
    </submittedName>
</protein>
<feature type="transmembrane region" description="Helical" evidence="5">
    <location>
        <begin position="17"/>
        <end position="38"/>
    </location>
</feature>
<comment type="subcellular location">
    <subcellularLocation>
        <location evidence="1">Cell membrane</location>
        <topology evidence="1">Multi-pass membrane protein</topology>
    </subcellularLocation>
</comment>
<sequence length="424" mass="44023">MTTIAEPDVPVAAQRRAWGVVTMLLLFMMVNFMDKAVLGLAGEAITTELGLTSTEFGAVGSAFYLLFSLSGIVVGGLTTRFDSTWILVAMMAGWCLSQFPLLFPAAGFGTLVVTRVVLGAAEGPAYAVANHAAFTWFPDRMRNLPSSVLTLGSGMGVALGAPILIFIITNYGWRWAFGFTALAGLAWLPFWLRRGGEGPYGARSETAPAEGRVPYRRLFCSGTVLGGVAASFAVYWTLALALTWFPQYLQKVRGYSLAQVGPLSIVWHVAGFVVIVVVGVLTQRLLARGVSTRIARGVVGGVAVVVAGAAMTALPHVGDAATHLVLLTVAASFGYVIFPLATAVAAEIAPAAQRGAVLGTVTAVATVAGVLAPVVTGALVQRAADPAEGYGTALTVAGLLMLGGGALAALAIRPELDKERLASR</sequence>
<evidence type="ECO:0000256" key="2">
    <source>
        <dbReference type="ARBA" id="ARBA00022692"/>
    </source>
</evidence>
<proteinExistence type="predicted"/>
<dbReference type="SUPFAM" id="SSF103473">
    <property type="entry name" value="MFS general substrate transporter"/>
    <property type="match status" value="1"/>
</dbReference>
<feature type="transmembrane region" description="Helical" evidence="5">
    <location>
        <begin position="356"/>
        <end position="380"/>
    </location>
</feature>
<evidence type="ECO:0000259" key="6">
    <source>
        <dbReference type="PROSITE" id="PS50850"/>
    </source>
</evidence>
<evidence type="ECO:0000256" key="5">
    <source>
        <dbReference type="SAM" id="Phobius"/>
    </source>
</evidence>
<name>A0ABV3GDV3_MICGL</name>
<feature type="transmembrane region" description="Helical" evidence="5">
    <location>
        <begin position="265"/>
        <end position="282"/>
    </location>
</feature>
<feature type="transmembrane region" description="Helical" evidence="5">
    <location>
        <begin position="58"/>
        <end position="78"/>
    </location>
</feature>
<evidence type="ECO:0000313" key="7">
    <source>
        <dbReference type="EMBL" id="MEV0969805.1"/>
    </source>
</evidence>
<gene>
    <name evidence="7" type="ORF">AB0I59_14300</name>
</gene>
<keyword evidence="2 5" id="KW-0812">Transmembrane</keyword>
<organism evidence="7 8">
    <name type="scientific">Microtetraspora glauca</name>
    <dbReference type="NCBI Taxonomy" id="1996"/>
    <lineage>
        <taxon>Bacteria</taxon>
        <taxon>Bacillati</taxon>
        <taxon>Actinomycetota</taxon>
        <taxon>Actinomycetes</taxon>
        <taxon>Streptosporangiales</taxon>
        <taxon>Streptosporangiaceae</taxon>
        <taxon>Microtetraspora</taxon>
    </lineage>
</organism>
<dbReference type="PANTHER" id="PTHR11662">
    <property type="entry name" value="SOLUTE CARRIER FAMILY 17"/>
    <property type="match status" value="1"/>
</dbReference>
<dbReference type="PANTHER" id="PTHR11662:SF450">
    <property type="entry name" value="BLR1003 PROTEIN"/>
    <property type="match status" value="1"/>
</dbReference>
<feature type="transmembrane region" description="Helical" evidence="5">
    <location>
        <begin position="320"/>
        <end position="344"/>
    </location>
</feature>
<evidence type="ECO:0000256" key="1">
    <source>
        <dbReference type="ARBA" id="ARBA00004651"/>
    </source>
</evidence>
<dbReference type="InterPro" id="IPR036259">
    <property type="entry name" value="MFS_trans_sf"/>
</dbReference>
<dbReference type="RefSeq" id="WP_358132808.1">
    <property type="nucleotide sequence ID" value="NZ_JBFALK010000006.1"/>
</dbReference>
<keyword evidence="4 5" id="KW-0472">Membrane</keyword>
<evidence type="ECO:0000256" key="3">
    <source>
        <dbReference type="ARBA" id="ARBA00022989"/>
    </source>
</evidence>
<dbReference type="Gene3D" id="1.20.1250.20">
    <property type="entry name" value="MFS general substrate transporter like domains"/>
    <property type="match status" value="2"/>
</dbReference>
<dbReference type="Proteomes" id="UP001551675">
    <property type="component" value="Unassembled WGS sequence"/>
</dbReference>
<comment type="caution">
    <text evidence="7">The sequence shown here is derived from an EMBL/GenBank/DDBJ whole genome shotgun (WGS) entry which is preliminary data.</text>
</comment>
<dbReference type="InterPro" id="IPR011701">
    <property type="entry name" value="MFS"/>
</dbReference>